<dbReference type="Proteomes" id="UP000033035">
    <property type="component" value="Unassembled WGS sequence"/>
</dbReference>
<evidence type="ECO:0000256" key="1">
    <source>
        <dbReference type="ARBA" id="ARBA00004442"/>
    </source>
</evidence>
<evidence type="ECO:0000256" key="5">
    <source>
        <dbReference type="ARBA" id="ARBA00023237"/>
    </source>
</evidence>
<dbReference type="EMBL" id="AQHW01000009">
    <property type="protein sequence ID" value="KKB58471.1"/>
    <property type="molecule type" value="Genomic_DNA"/>
</dbReference>
<gene>
    <name evidence="8" type="ORF">HMPREF1536_01348</name>
</gene>
<comment type="caution">
    <text evidence="8">The sequence shown here is derived from an EMBL/GenBank/DDBJ whole genome shotgun (WGS) entry which is preliminary data.</text>
</comment>
<dbReference type="InterPro" id="IPR033985">
    <property type="entry name" value="SusD-like_N"/>
</dbReference>
<dbReference type="AlphaFoldDB" id="A0A0F5JKX8"/>
<keyword evidence="5" id="KW-0998">Cell outer membrane</keyword>
<keyword evidence="9" id="KW-1185">Reference proteome</keyword>
<dbReference type="Gene3D" id="1.25.40.390">
    <property type="match status" value="1"/>
</dbReference>
<dbReference type="RefSeq" id="WP_028727148.1">
    <property type="nucleotide sequence ID" value="NZ_AUAE01000012.1"/>
</dbReference>
<dbReference type="PATRIC" id="fig|1203610.3.peg.1378"/>
<keyword evidence="4" id="KW-0472">Membrane</keyword>
<sequence>MKTLKIYLLAGLTCLLSSCLDTQLYNEIAVDDFFNTESDARAYLNGVYGGFRDRSARNYIPAGEYAYQMLNEIAADGLIFGPGAQSGKGSQYEMAEWGVDFYVTSSLWNDLYLAIVRANIGIDNLGKVETNDTKLIEQFVAEARVARAWFYADLTYLYGDVPFITDSKFDITSKPKRESKDKIIEFCISEILPSIEKLPESYPAEDYGRFTKSAAQAKLCKIYLEAKMWKECADMANEIINNSPHKLVSDWGKLWGVENEKNIETIFSIPCLPPRYQHSAYAAHFHPADFLIEGGGSIGWDYYRCTWDFYNTFDPADKRRADMLTSYISVEKDANGQNIRKEIGHGGGEGPIPNKFPLDPAHIGWTEGTDVVLIRLADIILARAESLNELNGPNQESIDLINQIRTRAFGNETHNLKLADYGTKEALRAAILQERGWELYLEGYRRLDLIRHGVYIDAMKKKGSTFVSNSQLLLPIPTSEINLNPNLTQNDY</sequence>
<keyword evidence="3" id="KW-0732">Signal</keyword>
<evidence type="ECO:0000256" key="2">
    <source>
        <dbReference type="ARBA" id="ARBA00006275"/>
    </source>
</evidence>
<evidence type="ECO:0000259" key="6">
    <source>
        <dbReference type="Pfam" id="PF07980"/>
    </source>
</evidence>
<evidence type="ECO:0000313" key="9">
    <source>
        <dbReference type="Proteomes" id="UP000033035"/>
    </source>
</evidence>
<evidence type="ECO:0000256" key="3">
    <source>
        <dbReference type="ARBA" id="ARBA00022729"/>
    </source>
</evidence>
<accession>A0A0F5JKX8</accession>
<dbReference type="GO" id="GO:0009279">
    <property type="term" value="C:cell outer membrane"/>
    <property type="evidence" value="ECO:0007669"/>
    <property type="project" value="UniProtKB-SubCell"/>
</dbReference>
<evidence type="ECO:0000256" key="4">
    <source>
        <dbReference type="ARBA" id="ARBA00023136"/>
    </source>
</evidence>
<dbReference type="CDD" id="cd08977">
    <property type="entry name" value="SusD"/>
    <property type="match status" value="1"/>
</dbReference>
<reference evidence="8 9" key="1">
    <citation type="submission" date="2013-04" db="EMBL/GenBank/DDBJ databases">
        <title>The Genome Sequence of Parabacteroides gordonii DSM 23371.</title>
        <authorList>
            <consortium name="The Broad Institute Genomics Platform"/>
            <person name="Earl A."/>
            <person name="Ward D."/>
            <person name="Feldgarden M."/>
            <person name="Gevers D."/>
            <person name="Martens E."/>
            <person name="Sakamoto M."/>
            <person name="Benno Y."/>
            <person name="Suzuki N."/>
            <person name="Matsunaga N."/>
            <person name="Koshihara K."/>
            <person name="Seki M."/>
            <person name="Komiya H."/>
            <person name="Walker B."/>
            <person name="Young S."/>
            <person name="Zeng Q."/>
            <person name="Gargeya S."/>
            <person name="Fitzgerald M."/>
            <person name="Haas B."/>
            <person name="Abouelleil A."/>
            <person name="Allen A.W."/>
            <person name="Alvarado L."/>
            <person name="Arachchi H.M."/>
            <person name="Berlin A.M."/>
            <person name="Chapman S.B."/>
            <person name="Gainer-Dewar J."/>
            <person name="Goldberg J."/>
            <person name="Griggs A."/>
            <person name="Gujja S."/>
            <person name="Hansen M."/>
            <person name="Howarth C."/>
            <person name="Imamovic A."/>
            <person name="Ireland A."/>
            <person name="Larimer J."/>
            <person name="McCowan C."/>
            <person name="Murphy C."/>
            <person name="Pearson M."/>
            <person name="Poon T.W."/>
            <person name="Priest M."/>
            <person name="Roberts A."/>
            <person name="Saif S."/>
            <person name="Shea T."/>
            <person name="Sisk P."/>
            <person name="Sykes S."/>
            <person name="Wortman J."/>
            <person name="Nusbaum C."/>
            <person name="Birren B."/>
        </authorList>
    </citation>
    <scope>NUCLEOTIDE SEQUENCE [LARGE SCALE GENOMIC DNA]</scope>
    <source>
        <strain evidence="8 9">MS-1</strain>
    </source>
</reference>
<comment type="subcellular location">
    <subcellularLocation>
        <location evidence="1">Cell outer membrane</location>
    </subcellularLocation>
</comment>
<evidence type="ECO:0000313" key="8">
    <source>
        <dbReference type="EMBL" id="KKB58471.1"/>
    </source>
</evidence>
<dbReference type="STRING" id="1203610.HMPREF1536_01348"/>
<organism evidence="8 9">
    <name type="scientific">Parabacteroides gordonii MS-1 = DSM 23371</name>
    <dbReference type="NCBI Taxonomy" id="1203610"/>
    <lineage>
        <taxon>Bacteria</taxon>
        <taxon>Pseudomonadati</taxon>
        <taxon>Bacteroidota</taxon>
        <taxon>Bacteroidia</taxon>
        <taxon>Bacteroidales</taxon>
        <taxon>Tannerellaceae</taxon>
        <taxon>Parabacteroides</taxon>
    </lineage>
</organism>
<protein>
    <recommendedName>
        <fullName evidence="10">RagB/SusD domain-containing protein</fullName>
    </recommendedName>
</protein>
<dbReference type="HOGENOM" id="CLU_015553_1_3_10"/>
<dbReference type="PROSITE" id="PS51257">
    <property type="entry name" value="PROKAR_LIPOPROTEIN"/>
    <property type="match status" value="1"/>
</dbReference>
<dbReference type="SUPFAM" id="SSF48452">
    <property type="entry name" value="TPR-like"/>
    <property type="match status" value="1"/>
</dbReference>
<proteinExistence type="inferred from homology"/>
<comment type="similarity">
    <text evidence="2">Belongs to the SusD family.</text>
</comment>
<name>A0A0F5JKX8_9BACT</name>
<evidence type="ECO:0008006" key="10">
    <source>
        <dbReference type="Google" id="ProtNLM"/>
    </source>
</evidence>
<dbReference type="InterPro" id="IPR011990">
    <property type="entry name" value="TPR-like_helical_dom_sf"/>
</dbReference>
<feature type="domain" description="SusD-like N-terminal" evidence="7">
    <location>
        <begin position="97"/>
        <end position="224"/>
    </location>
</feature>
<feature type="domain" description="RagB/SusD" evidence="6">
    <location>
        <begin position="364"/>
        <end position="491"/>
    </location>
</feature>
<dbReference type="Pfam" id="PF07980">
    <property type="entry name" value="SusD_RagB"/>
    <property type="match status" value="1"/>
</dbReference>
<dbReference type="Pfam" id="PF14322">
    <property type="entry name" value="SusD-like_3"/>
    <property type="match status" value="1"/>
</dbReference>
<evidence type="ECO:0000259" key="7">
    <source>
        <dbReference type="Pfam" id="PF14322"/>
    </source>
</evidence>
<dbReference type="InterPro" id="IPR012944">
    <property type="entry name" value="SusD_RagB_dom"/>
</dbReference>